<dbReference type="RefSeq" id="WP_289456359.1">
    <property type="nucleotide sequence ID" value="NZ_JAUCAQ010000011.1"/>
</dbReference>
<dbReference type="PANTHER" id="PTHR35149:SF2">
    <property type="entry name" value="DUF262 DOMAIN-CONTAINING PROTEIN"/>
    <property type="match status" value="1"/>
</dbReference>
<proteinExistence type="predicted"/>
<dbReference type="Proteomes" id="UP001242903">
    <property type="component" value="Unassembled WGS sequence"/>
</dbReference>
<reference evidence="3 4" key="1">
    <citation type="submission" date="2023-06" db="EMBL/GenBank/DDBJ databases">
        <title>Draft Genome Sequences of lactic acid bacteria strains isolated from fermented milk products.</title>
        <authorList>
            <person name="Elcheninov A.G."/>
            <person name="Klyukina A."/>
            <person name="Zayulina K.S."/>
            <person name="Gavirova L.A."/>
            <person name="Shcherbakova P.A."/>
            <person name="Shestakov A.I."/>
            <person name="Kublanov I.V."/>
            <person name="Kochetkova T.V."/>
        </authorList>
    </citation>
    <scope>NUCLEOTIDE SEQUENCE [LARGE SCALE GENOMIC DNA]</scope>
    <source>
        <strain evidence="3 4">TOM.81</strain>
    </source>
</reference>
<dbReference type="EMBL" id="JAUCAQ010000011">
    <property type="protein sequence ID" value="MDM7646577.1"/>
    <property type="molecule type" value="Genomic_DNA"/>
</dbReference>
<comment type="caution">
    <text evidence="3">The sequence shown here is derived from an EMBL/GenBank/DDBJ whole genome shotgun (WGS) entry which is preliminary data.</text>
</comment>
<evidence type="ECO:0000313" key="3">
    <source>
        <dbReference type="EMBL" id="MDM7646577.1"/>
    </source>
</evidence>
<protein>
    <submittedName>
        <fullName evidence="3">DUF262 domain-containing protein</fullName>
    </submittedName>
</protein>
<keyword evidence="1" id="KW-0175">Coiled coil</keyword>
<name>A0ABT7RZ48_9LACO</name>
<organism evidence="3 4">
    <name type="scientific">Leuconostoc falkenbergense</name>
    <dbReference type="NCBI Taxonomy" id="2766470"/>
    <lineage>
        <taxon>Bacteria</taxon>
        <taxon>Bacillati</taxon>
        <taxon>Bacillota</taxon>
        <taxon>Bacilli</taxon>
        <taxon>Lactobacillales</taxon>
        <taxon>Lactobacillaceae</taxon>
        <taxon>Leuconostoc</taxon>
    </lineage>
</organism>
<evidence type="ECO:0000259" key="2">
    <source>
        <dbReference type="Pfam" id="PF03235"/>
    </source>
</evidence>
<sequence length="572" mass="66065">MSIANPETKSIHALLSENKALFHIPAYQREYSWQNIQLEDLWDDLEEVLSDDSEEHFFGQIVTNTSENGYEVIDGQQRLITSTLLLAAIRDVAKKFTSDQKFSSQLSEDERYSARRKVDDIQENYLLASNLKTPILTLPDENDVASFFTDLLIKGQIVESDNQTEKNLRNAYLFLKKHVSQYIAKKESENLGVPQQLKRLENLIQVFTKRFKVILINTASTKDGFVIFETLNARGKSLEEADLLKNLLLGFLSDDEESANSKWERIFTTLNRDSNETSRYIRAYWAFNVGLVNKDKLFRAMRKSNQLQNSSDAQKVLEELAKYVGIYYGLLKGLKSRFKDQELADLVDTASVLVKTFHPVVLAMYDRSFKESDVRKVLKKILSVYAVNIFILGEVANDLEKDLVKVSRGIKTGIIANVEEINKKLDEIEKKEQAILTLPVWNRDKWTQNQSRNTNQGHVFLLAELLAAQPDETISSYELFKGNGNPKYRLIRLANLDQLASDAAYINKFWNYTLLEKKINWNEEWSLEEKADHLMRSKIINNRLMAPKFSQWNADIINNRTKQFVGNMRAIW</sequence>
<feature type="domain" description="GmrSD restriction endonucleases N-terminal" evidence="2">
    <location>
        <begin position="12"/>
        <end position="249"/>
    </location>
</feature>
<feature type="coiled-coil region" evidence="1">
    <location>
        <begin position="411"/>
        <end position="438"/>
    </location>
</feature>
<dbReference type="PANTHER" id="PTHR35149">
    <property type="entry name" value="SLL5132 PROTEIN"/>
    <property type="match status" value="1"/>
</dbReference>
<keyword evidence="4" id="KW-1185">Reference proteome</keyword>
<evidence type="ECO:0000256" key="1">
    <source>
        <dbReference type="SAM" id="Coils"/>
    </source>
</evidence>
<accession>A0ABT7RZ48</accession>
<gene>
    <name evidence="3" type="ORF">QUE93_06060</name>
</gene>
<dbReference type="Pfam" id="PF03235">
    <property type="entry name" value="GmrSD_N"/>
    <property type="match status" value="1"/>
</dbReference>
<evidence type="ECO:0000313" key="4">
    <source>
        <dbReference type="Proteomes" id="UP001242903"/>
    </source>
</evidence>
<dbReference type="InterPro" id="IPR004919">
    <property type="entry name" value="GmrSD_N"/>
</dbReference>